<dbReference type="InterPro" id="IPR045851">
    <property type="entry name" value="AMP-bd_C_sf"/>
</dbReference>
<proteinExistence type="predicted"/>
<organism evidence="3 4">
    <name type="scientific">Actinocorallia herbida</name>
    <dbReference type="NCBI Taxonomy" id="58109"/>
    <lineage>
        <taxon>Bacteria</taxon>
        <taxon>Bacillati</taxon>
        <taxon>Actinomycetota</taxon>
        <taxon>Actinomycetes</taxon>
        <taxon>Streptosporangiales</taxon>
        <taxon>Thermomonosporaceae</taxon>
        <taxon>Actinocorallia</taxon>
    </lineage>
</organism>
<keyword evidence="4" id="KW-1185">Reference proteome</keyword>
<evidence type="ECO:0000313" key="3">
    <source>
        <dbReference type="EMBL" id="ROO86886.1"/>
    </source>
</evidence>
<dbReference type="AlphaFoldDB" id="A0A3N1D063"/>
<dbReference type="Gene3D" id="3.30.300.30">
    <property type="match status" value="1"/>
</dbReference>
<accession>A0A3N1D063</accession>
<gene>
    <name evidence="3" type="ORF">EDD29_4468</name>
</gene>
<dbReference type="InterPro" id="IPR000873">
    <property type="entry name" value="AMP-dep_synth/lig_dom"/>
</dbReference>
<dbReference type="EMBL" id="RJKE01000001">
    <property type="protein sequence ID" value="ROO86886.1"/>
    <property type="molecule type" value="Genomic_DNA"/>
</dbReference>
<dbReference type="SUPFAM" id="SSF56801">
    <property type="entry name" value="Acetyl-CoA synthetase-like"/>
    <property type="match status" value="1"/>
</dbReference>
<dbReference type="Proteomes" id="UP000272400">
    <property type="component" value="Unassembled WGS sequence"/>
</dbReference>
<dbReference type="InterPro" id="IPR025110">
    <property type="entry name" value="AMP-bd_C"/>
</dbReference>
<feature type="domain" description="AMP-dependent synthetase/ligase" evidence="1">
    <location>
        <begin position="21"/>
        <end position="383"/>
    </location>
</feature>
<feature type="domain" description="AMP-binding enzyme C-terminal" evidence="2">
    <location>
        <begin position="435"/>
        <end position="510"/>
    </location>
</feature>
<dbReference type="InterPro" id="IPR042099">
    <property type="entry name" value="ANL_N_sf"/>
</dbReference>
<dbReference type="Pfam" id="PF13193">
    <property type="entry name" value="AMP-binding_C"/>
    <property type="match status" value="1"/>
</dbReference>
<evidence type="ECO:0000313" key="4">
    <source>
        <dbReference type="Proteomes" id="UP000272400"/>
    </source>
</evidence>
<dbReference type="Pfam" id="PF00501">
    <property type="entry name" value="AMP-binding"/>
    <property type="match status" value="1"/>
</dbReference>
<reference evidence="3 4" key="1">
    <citation type="submission" date="2018-11" db="EMBL/GenBank/DDBJ databases">
        <title>Sequencing the genomes of 1000 actinobacteria strains.</title>
        <authorList>
            <person name="Klenk H.-P."/>
        </authorList>
    </citation>
    <scope>NUCLEOTIDE SEQUENCE [LARGE SCALE GENOMIC DNA]</scope>
    <source>
        <strain evidence="3 4">DSM 44254</strain>
    </source>
</reference>
<dbReference type="InterPro" id="IPR020845">
    <property type="entry name" value="AMP-binding_CS"/>
</dbReference>
<dbReference type="PANTHER" id="PTHR43767:SF1">
    <property type="entry name" value="NONRIBOSOMAL PEPTIDE SYNTHASE PES1 (EUROFUNG)-RELATED"/>
    <property type="match status" value="1"/>
</dbReference>
<protein>
    <submittedName>
        <fullName evidence="3">Crotonobetaine/carnitine-CoA ligase</fullName>
    </submittedName>
</protein>
<dbReference type="PANTHER" id="PTHR43767">
    <property type="entry name" value="LONG-CHAIN-FATTY-ACID--COA LIGASE"/>
    <property type="match status" value="1"/>
</dbReference>
<dbReference type="GO" id="GO:0016878">
    <property type="term" value="F:acid-thiol ligase activity"/>
    <property type="evidence" value="ECO:0007669"/>
    <property type="project" value="UniProtKB-ARBA"/>
</dbReference>
<evidence type="ECO:0000259" key="2">
    <source>
        <dbReference type="Pfam" id="PF13193"/>
    </source>
</evidence>
<dbReference type="OrthoDB" id="4363623at2"/>
<dbReference type="Gene3D" id="3.40.50.12780">
    <property type="entry name" value="N-terminal domain of ligase-like"/>
    <property type="match status" value="1"/>
</dbReference>
<dbReference type="RefSeq" id="WP_123666242.1">
    <property type="nucleotide sequence ID" value="NZ_RJKE01000001.1"/>
</dbReference>
<dbReference type="InterPro" id="IPR050237">
    <property type="entry name" value="ATP-dep_AMP-bd_enzyme"/>
</dbReference>
<sequence length="535" mass="57382">MDEAQSAALQFAGQDIPWLLRSWAERQPDKALLIWEPRHGEGRTWTYAEFWADVRGLAAGLAGRGVGKGDKVLLHADNCPEMVLAWYACATLGAVAVTTNTRSAASEVEFFVGKTGCVGAITQPRYAAVVREAAPDLPWVAVTRDNGGEEPTAQEAGHGLGSFDALYGDADALPDREPEPLAPAGILFTSGTTSRPKAVVHTHANALWAARIGPANIGMTGDDTYLIYLPFFHVNSQSWALWTTLGVGGTVVLQPKFSSSRFWEVVTGHGVTHISLLPFVINAVLSGPVPEHRLKAGVFGLIVPELEAVLGFRVVPAYGMTETVIHATTAGLGLPPIPRSMGRPTPGYEMLIVDRETGEPCAEDQAGELWVRGTRGIQLFLEYHDNPEAMAKSFTADGWFKTGDIVRWSDGGSLMYCERDADLLKVGGENVSAREVEDVCRQVPGVSDIAVVGRSHPMLDEVPVAFVVRGPAAQGDDAEFGAALIARCADALADFKVPRAVHVVADFPRATLEKVAKNKLRDLADELAKETDADA</sequence>
<evidence type="ECO:0000259" key="1">
    <source>
        <dbReference type="Pfam" id="PF00501"/>
    </source>
</evidence>
<name>A0A3N1D063_9ACTN</name>
<dbReference type="PROSITE" id="PS00455">
    <property type="entry name" value="AMP_BINDING"/>
    <property type="match status" value="1"/>
</dbReference>
<keyword evidence="3" id="KW-0436">Ligase</keyword>
<comment type="caution">
    <text evidence="3">The sequence shown here is derived from an EMBL/GenBank/DDBJ whole genome shotgun (WGS) entry which is preliminary data.</text>
</comment>